<feature type="compositionally biased region" description="Polar residues" evidence="1">
    <location>
        <begin position="65"/>
        <end position="81"/>
    </location>
</feature>
<reference evidence="2 3" key="1">
    <citation type="submission" date="2016-10" db="EMBL/GenBank/DDBJ databases">
        <authorList>
            <person name="de Groot N.N."/>
        </authorList>
    </citation>
    <scope>NUCLEOTIDE SEQUENCE [LARGE SCALE GENOMIC DNA]</scope>
    <source>
        <strain evidence="2 3">CPCC 202808</strain>
    </source>
</reference>
<proteinExistence type="predicted"/>
<gene>
    <name evidence="2" type="ORF">SAMN05421678_116139</name>
</gene>
<accession>A0A1I2ZJA8</accession>
<dbReference type="EMBL" id="FOOI01000016">
    <property type="protein sequence ID" value="SFH37893.1"/>
    <property type="molecule type" value="Genomic_DNA"/>
</dbReference>
<evidence type="ECO:0000256" key="1">
    <source>
        <dbReference type="SAM" id="MobiDB-lite"/>
    </source>
</evidence>
<feature type="region of interest" description="Disordered" evidence="1">
    <location>
        <begin position="1"/>
        <end position="81"/>
    </location>
</feature>
<organism evidence="2 3">
    <name type="scientific">Actinopolymorpha cephalotaxi</name>
    <dbReference type="NCBI Taxonomy" id="504797"/>
    <lineage>
        <taxon>Bacteria</taxon>
        <taxon>Bacillati</taxon>
        <taxon>Actinomycetota</taxon>
        <taxon>Actinomycetes</taxon>
        <taxon>Propionibacteriales</taxon>
        <taxon>Actinopolymorphaceae</taxon>
        <taxon>Actinopolymorpha</taxon>
    </lineage>
</organism>
<protein>
    <submittedName>
        <fullName evidence="2">Uncharacterized protein</fullName>
    </submittedName>
</protein>
<evidence type="ECO:0000313" key="3">
    <source>
        <dbReference type="Proteomes" id="UP000199052"/>
    </source>
</evidence>
<name>A0A1I2ZJA8_9ACTN</name>
<evidence type="ECO:0000313" key="2">
    <source>
        <dbReference type="EMBL" id="SFH37893.1"/>
    </source>
</evidence>
<dbReference type="Proteomes" id="UP000199052">
    <property type="component" value="Unassembled WGS sequence"/>
</dbReference>
<dbReference type="AlphaFoldDB" id="A0A1I2ZJA8"/>
<sequence length="81" mass="8777">MGAAHSIGSTRHRRNRAPPEIPTARRGPRTTPNPPGRRPQRSSLSTGSGSVPAFHSTIRQPRRPGSQTTHEQLLNPPNASQ</sequence>